<dbReference type="PROSITE" id="PS00409">
    <property type="entry name" value="PROKAR_NTER_METHYL"/>
    <property type="match status" value="1"/>
</dbReference>
<keyword evidence="6" id="KW-0997">Cell inner membrane</keyword>
<evidence type="ECO:0000256" key="9">
    <source>
        <dbReference type="ARBA" id="ARBA00023136"/>
    </source>
</evidence>
<evidence type="ECO:0000256" key="1">
    <source>
        <dbReference type="ARBA" id="ARBA00004377"/>
    </source>
</evidence>
<dbReference type="InterPro" id="IPR010054">
    <property type="entry name" value="Type2_sec_GspG"/>
</dbReference>
<dbReference type="SUPFAM" id="SSF54523">
    <property type="entry name" value="Pili subunits"/>
    <property type="match status" value="1"/>
</dbReference>
<dbReference type="PANTHER" id="PTHR30093">
    <property type="entry name" value="GENERAL SECRETION PATHWAY PROTEIN G"/>
    <property type="match status" value="1"/>
</dbReference>
<dbReference type="Proteomes" id="UP000886100">
    <property type="component" value="Unassembled WGS sequence"/>
</dbReference>
<dbReference type="InterPro" id="IPR045584">
    <property type="entry name" value="Pilin-like"/>
</dbReference>
<accession>A0A7C5N752</accession>
<dbReference type="Pfam" id="PF07963">
    <property type="entry name" value="N_methyl"/>
    <property type="match status" value="1"/>
</dbReference>
<dbReference type="NCBIfam" id="TIGR01710">
    <property type="entry name" value="typeII_sec_gspG"/>
    <property type="match status" value="1"/>
</dbReference>
<dbReference type="EMBL" id="DROM01000042">
    <property type="protein sequence ID" value="HHH12726.1"/>
    <property type="molecule type" value="Genomic_DNA"/>
</dbReference>
<protein>
    <recommendedName>
        <fullName evidence="3">Type II secretion system core protein G</fullName>
    </recommendedName>
</protein>
<name>A0A7C5N752_9GAMM</name>
<evidence type="ECO:0000259" key="11">
    <source>
        <dbReference type="Pfam" id="PF08334"/>
    </source>
</evidence>
<dbReference type="NCBIfam" id="TIGR02532">
    <property type="entry name" value="IV_pilin_GFxxxE"/>
    <property type="match status" value="1"/>
</dbReference>
<dbReference type="GO" id="GO:0015628">
    <property type="term" value="P:protein secretion by the type II secretion system"/>
    <property type="evidence" value="ECO:0007669"/>
    <property type="project" value="InterPro"/>
</dbReference>
<evidence type="ECO:0000256" key="3">
    <source>
        <dbReference type="ARBA" id="ARBA00020042"/>
    </source>
</evidence>
<dbReference type="InterPro" id="IPR013545">
    <property type="entry name" value="T2SS_protein-GspG_C"/>
</dbReference>
<dbReference type="Pfam" id="PF08334">
    <property type="entry name" value="T2SSG"/>
    <property type="match status" value="1"/>
</dbReference>
<evidence type="ECO:0000256" key="2">
    <source>
        <dbReference type="ARBA" id="ARBA00009984"/>
    </source>
</evidence>
<keyword evidence="9 10" id="KW-0472">Membrane</keyword>
<feature type="domain" description="Type II secretion system protein GspG C-terminal" evidence="11">
    <location>
        <begin position="29"/>
        <end position="131"/>
    </location>
</feature>
<dbReference type="GO" id="GO:0005886">
    <property type="term" value="C:plasma membrane"/>
    <property type="evidence" value="ECO:0007669"/>
    <property type="project" value="UniProtKB-SubCell"/>
</dbReference>
<evidence type="ECO:0000256" key="7">
    <source>
        <dbReference type="ARBA" id="ARBA00022692"/>
    </source>
</evidence>
<comment type="caution">
    <text evidence="12">The sequence shown here is derived from an EMBL/GenBank/DDBJ whole genome shotgun (WGS) entry which is preliminary data.</text>
</comment>
<evidence type="ECO:0000256" key="4">
    <source>
        <dbReference type="ARBA" id="ARBA00022475"/>
    </source>
</evidence>
<evidence type="ECO:0000256" key="5">
    <source>
        <dbReference type="ARBA" id="ARBA00022481"/>
    </source>
</evidence>
<evidence type="ECO:0000256" key="10">
    <source>
        <dbReference type="SAM" id="Phobius"/>
    </source>
</evidence>
<gene>
    <name evidence="12" type="primary">gspG</name>
    <name evidence="12" type="ORF">ENJ98_00655</name>
</gene>
<keyword evidence="5" id="KW-0488">Methylation</keyword>
<organism evidence="12">
    <name type="scientific">Thiolapillus brandeum</name>
    <dbReference type="NCBI Taxonomy" id="1076588"/>
    <lineage>
        <taxon>Bacteria</taxon>
        <taxon>Pseudomonadati</taxon>
        <taxon>Pseudomonadota</taxon>
        <taxon>Gammaproteobacteria</taxon>
        <taxon>Chromatiales</taxon>
        <taxon>Sedimenticolaceae</taxon>
        <taxon>Thiolapillus</taxon>
    </lineage>
</organism>
<dbReference type="Gene3D" id="3.30.700.10">
    <property type="entry name" value="Glycoprotein, Type 4 Pilin"/>
    <property type="match status" value="1"/>
</dbReference>
<dbReference type="PRINTS" id="PR00813">
    <property type="entry name" value="BCTERIALGSPG"/>
</dbReference>
<dbReference type="AlphaFoldDB" id="A0A7C5N752"/>
<comment type="similarity">
    <text evidence="2">Belongs to the GSP G family.</text>
</comment>
<dbReference type="InterPro" id="IPR000983">
    <property type="entry name" value="Bac_GSPG_pilin"/>
</dbReference>
<dbReference type="PANTHER" id="PTHR30093:SF45">
    <property type="entry name" value="TYPE II SECRETION SYSTEM CORE PROTEIN G"/>
    <property type="match status" value="1"/>
</dbReference>
<dbReference type="InterPro" id="IPR012902">
    <property type="entry name" value="N_methyl_site"/>
</dbReference>
<keyword evidence="8 10" id="KW-1133">Transmembrane helix</keyword>
<dbReference type="GO" id="GO:0015627">
    <property type="term" value="C:type II protein secretion system complex"/>
    <property type="evidence" value="ECO:0007669"/>
    <property type="project" value="InterPro"/>
</dbReference>
<reference evidence="12" key="1">
    <citation type="journal article" date="2020" name="mSystems">
        <title>Genome- and Community-Level Interaction Insights into Carbon Utilization and Element Cycling Functions of Hydrothermarchaeota in Hydrothermal Sediment.</title>
        <authorList>
            <person name="Zhou Z."/>
            <person name="Liu Y."/>
            <person name="Xu W."/>
            <person name="Pan J."/>
            <person name="Luo Z.H."/>
            <person name="Li M."/>
        </authorList>
    </citation>
    <scope>NUCLEOTIDE SEQUENCE [LARGE SCALE GENOMIC DNA]</scope>
    <source>
        <strain evidence="12">HyVt-535</strain>
    </source>
</reference>
<sequence>MDANRGFTLIELLVVLAILAMLAAVVAPRVMNALGSSKARTARIQVEELGAALDLYRLDVGRYPSSLEALVQDGSPGWNGPYLKKKRLPADPWGNPYHYRFPGEHGDYDLFSLGADGRPGGEGEDGDILGWE</sequence>
<keyword evidence="4" id="KW-1003">Cell membrane</keyword>
<evidence type="ECO:0000256" key="6">
    <source>
        <dbReference type="ARBA" id="ARBA00022519"/>
    </source>
</evidence>
<evidence type="ECO:0000256" key="8">
    <source>
        <dbReference type="ARBA" id="ARBA00022989"/>
    </source>
</evidence>
<feature type="transmembrane region" description="Helical" evidence="10">
    <location>
        <begin position="6"/>
        <end position="27"/>
    </location>
</feature>
<evidence type="ECO:0000313" key="12">
    <source>
        <dbReference type="EMBL" id="HHH12726.1"/>
    </source>
</evidence>
<comment type="subcellular location">
    <subcellularLocation>
        <location evidence="1">Cell inner membrane</location>
        <topology evidence="1">Single-pass membrane protein</topology>
    </subcellularLocation>
</comment>
<keyword evidence="7 10" id="KW-0812">Transmembrane</keyword>
<proteinExistence type="inferred from homology"/>